<evidence type="ECO:0000313" key="1">
    <source>
        <dbReference type="EMBL" id="OHA03963.1"/>
    </source>
</evidence>
<reference evidence="1 2" key="1">
    <citation type="journal article" date="2016" name="Nat. Commun.">
        <title>Thousands of microbial genomes shed light on interconnected biogeochemical processes in an aquifer system.</title>
        <authorList>
            <person name="Anantharaman K."/>
            <person name="Brown C.T."/>
            <person name="Hug L.A."/>
            <person name="Sharon I."/>
            <person name="Castelle C.J."/>
            <person name="Probst A.J."/>
            <person name="Thomas B.C."/>
            <person name="Singh A."/>
            <person name="Wilkins M.J."/>
            <person name="Karaoz U."/>
            <person name="Brodie E.L."/>
            <person name="Williams K.H."/>
            <person name="Hubbard S.S."/>
            <person name="Banfield J.F."/>
        </authorList>
    </citation>
    <scope>NUCLEOTIDE SEQUENCE [LARGE SCALE GENOMIC DNA]</scope>
</reference>
<proteinExistence type="predicted"/>
<organism evidence="1 2">
    <name type="scientific">Candidatus Sungbacteria bacterium RIFCSPHIGHO2_02_FULL_51_29</name>
    <dbReference type="NCBI Taxonomy" id="1802273"/>
    <lineage>
        <taxon>Bacteria</taxon>
        <taxon>Candidatus Sungiibacteriota</taxon>
    </lineage>
</organism>
<dbReference type="EMBL" id="MHQL01000004">
    <property type="protein sequence ID" value="OHA03963.1"/>
    <property type="molecule type" value="Genomic_DNA"/>
</dbReference>
<evidence type="ECO:0000313" key="2">
    <source>
        <dbReference type="Proteomes" id="UP000177811"/>
    </source>
</evidence>
<protein>
    <submittedName>
        <fullName evidence="1">Uncharacterized protein</fullName>
    </submittedName>
</protein>
<dbReference type="Proteomes" id="UP000177811">
    <property type="component" value="Unassembled WGS sequence"/>
</dbReference>
<gene>
    <name evidence="1" type="ORF">A3C16_01045</name>
</gene>
<accession>A0A1G2KX02</accession>
<sequence length="99" mass="11061">MPPRETVQPFSHVIALEEFSHPEIIMRNAGIRFNAPIALLAFTDPSDPLTPMYARFDLQKRDACGTMMLIDRPHKTSLSKALEILMPAISQKIASELGL</sequence>
<dbReference type="AlphaFoldDB" id="A0A1G2KX02"/>
<comment type="caution">
    <text evidence="1">The sequence shown here is derived from an EMBL/GenBank/DDBJ whole genome shotgun (WGS) entry which is preliminary data.</text>
</comment>
<name>A0A1G2KX02_9BACT</name>